<dbReference type="InterPro" id="IPR043128">
    <property type="entry name" value="Rev_trsase/Diguanyl_cyclase"/>
</dbReference>
<evidence type="ECO:0000256" key="1">
    <source>
        <dbReference type="SAM" id="MobiDB-lite"/>
    </source>
</evidence>
<evidence type="ECO:0000259" key="4">
    <source>
        <dbReference type="PROSITE" id="PS50887"/>
    </source>
</evidence>
<evidence type="ECO:0000259" key="3">
    <source>
        <dbReference type="PROSITE" id="PS50113"/>
    </source>
</evidence>
<accession>A0A6I4T7M3</accession>
<proteinExistence type="predicted"/>
<gene>
    <name evidence="5" type="ORF">GRI91_08790</name>
</gene>
<name>A0A6I4T7M3_9SPHN</name>
<evidence type="ECO:0000259" key="2">
    <source>
        <dbReference type="PROSITE" id="PS50112"/>
    </source>
</evidence>
<dbReference type="InterPro" id="IPR052155">
    <property type="entry name" value="Biofilm_reg_signaling"/>
</dbReference>
<dbReference type="PROSITE" id="PS50887">
    <property type="entry name" value="GGDEF"/>
    <property type="match status" value="1"/>
</dbReference>
<dbReference type="InterPro" id="IPR000160">
    <property type="entry name" value="GGDEF_dom"/>
</dbReference>
<reference evidence="5 6" key="1">
    <citation type="submission" date="2019-12" db="EMBL/GenBank/DDBJ databases">
        <title>Genomic-based taxomic classification of the family Erythrobacteraceae.</title>
        <authorList>
            <person name="Xu L."/>
        </authorList>
    </citation>
    <scope>NUCLEOTIDE SEQUENCE [LARGE SCALE GENOMIC DNA]</scope>
    <source>
        <strain evidence="5 6">LMG 29518</strain>
    </source>
</reference>
<keyword evidence="6" id="KW-1185">Reference proteome</keyword>
<dbReference type="InterPro" id="IPR035965">
    <property type="entry name" value="PAS-like_dom_sf"/>
</dbReference>
<dbReference type="NCBIfam" id="TIGR00229">
    <property type="entry name" value="sensory_box"/>
    <property type="match status" value="1"/>
</dbReference>
<protein>
    <submittedName>
        <fullName evidence="5">Diguanylate cyclase</fullName>
    </submittedName>
</protein>
<dbReference type="InterPro" id="IPR013655">
    <property type="entry name" value="PAS_fold_3"/>
</dbReference>
<dbReference type="RefSeq" id="WP_160736268.1">
    <property type="nucleotide sequence ID" value="NZ_WTYT01000003.1"/>
</dbReference>
<dbReference type="Proteomes" id="UP000438476">
    <property type="component" value="Unassembled WGS sequence"/>
</dbReference>
<dbReference type="CDD" id="cd00130">
    <property type="entry name" value="PAS"/>
    <property type="match status" value="1"/>
</dbReference>
<dbReference type="InterPro" id="IPR000014">
    <property type="entry name" value="PAS"/>
</dbReference>
<dbReference type="Gene3D" id="3.30.450.20">
    <property type="entry name" value="PAS domain"/>
    <property type="match status" value="1"/>
</dbReference>
<dbReference type="CDD" id="cd01949">
    <property type="entry name" value="GGDEF"/>
    <property type="match status" value="1"/>
</dbReference>
<dbReference type="PROSITE" id="PS50113">
    <property type="entry name" value="PAC"/>
    <property type="match status" value="1"/>
</dbReference>
<evidence type="ECO:0000313" key="6">
    <source>
        <dbReference type="Proteomes" id="UP000438476"/>
    </source>
</evidence>
<dbReference type="EMBL" id="WTYT01000003">
    <property type="protein sequence ID" value="MXO65850.1"/>
    <property type="molecule type" value="Genomic_DNA"/>
</dbReference>
<dbReference type="Pfam" id="PF00990">
    <property type="entry name" value="GGDEF"/>
    <property type="match status" value="1"/>
</dbReference>
<dbReference type="PANTHER" id="PTHR44757:SF2">
    <property type="entry name" value="BIOFILM ARCHITECTURE MAINTENANCE PROTEIN MBAA"/>
    <property type="match status" value="1"/>
</dbReference>
<dbReference type="AlphaFoldDB" id="A0A6I4T7M3"/>
<dbReference type="InterPro" id="IPR029787">
    <property type="entry name" value="Nucleotide_cyclase"/>
</dbReference>
<dbReference type="PANTHER" id="PTHR44757">
    <property type="entry name" value="DIGUANYLATE CYCLASE DGCP"/>
    <property type="match status" value="1"/>
</dbReference>
<feature type="region of interest" description="Disordered" evidence="1">
    <location>
        <begin position="1"/>
        <end position="24"/>
    </location>
</feature>
<feature type="domain" description="GGDEF" evidence="4">
    <location>
        <begin position="187"/>
        <end position="321"/>
    </location>
</feature>
<feature type="compositionally biased region" description="Polar residues" evidence="1">
    <location>
        <begin position="1"/>
        <end position="10"/>
    </location>
</feature>
<dbReference type="PROSITE" id="PS50112">
    <property type="entry name" value="PAS"/>
    <property type="match status" value="1"/>
</dbReference>
<dbReference type="SUPFAM" id="SSF55785">
    <property type="entry name" value="PYP-like sensor domain (PAS domain)"/>
    <property type="match status" value="1"/>
</dbReference>
<dbReference type="InterPro" id="IPR000700">
    <property type="entry name" value="PAS-assoc_C"/>
</dbReference>
<dbReference type="NCBIfam" id="TIGR00254">
    <property type="entry name" value="GGDEF"/>
    <property type="match status" value="1"/>
</dbReference>
<dbReference type="Gene3D" id="3.30.70.270">
    <property type="match status" value="1"/>
</dbReference>
<organism evidence="5 6">
    <name type="scientific">Altericroceibacterium endophyticum</name>
    <dbReference type="NCBI Taxonomy" id="1808508"/>
    <lineage>
        <taxon>Bacteria</taxon>
        <taxon>Pseudomonadati</taxon>
        <taxon>Pseudomonadota</taxon>
        <taxon>Alphaproteobacteria</taxon>
        <taxon>Sphingomonadales</taxon>
        <taxon>Erythrobacteraceae</taxon>
        <taxon>Altericroceibacterium</taxon>
    </lineage>
</organism>
<feature type="domain" description="PAC" evidence="3">
    <location>
        <begin position="104"/>
        <end position="155"/>
    </location>
</feature>
<dbReference type="Pfam" id="PF08447">
    <property type="entry name" value="PAS_3"/>
    <property type="match status" value="1"/>
</dbReference>
<dbReference type="SMART" id="SM00267">
    <property type="entry name" value="GGDEF"/>
    <property type="match status" value="1"/>
</dbReference>
<dbReference type="OrthoDB" id="9812260at2"/>
<sequence length="321" mass="35574">MSMSIQQSNVPCRAQIESPQTLPGCQPGRIDPLLDRAMASAKVGAWSCDLSDNGLNWTSGVYDIFGLPHETVVDRRETLDMYAEESRDELERLRAEAIARSGIFTLDAQVRRSDGEKRWMRIHGEMIRSAGAAPILHGLKQDVTEEKMRSEALRRLAENDALTGLANRAIYESRFLNGQRTGAGVGSLGALVLFDLNDFKQINDRWGHLAGDACLKVFAERLSAIFPEALLTARIGGDEFAVILGNDEPADVIEARIARFLIHLRAPILWQGHMFTVSASSGIAFSTDPYSYDAEEVFIRADAALYATKRSSWRARVSDRC</sequence>
<feature type="domain" description="PAS" evidence="2">
    <location>
        <begin position="30"/>
        <end position="101"/>
    </location>
</feature>
<evidence type="ECO:0000313" key="5">
    <source>
        <dbReference type="EMBL" id="MXO65850.1"/>
    </source>
</evidence>
<dbReference type="SUPFAM" id="SSF55073">
    <property type="entry name" value="Nucleotide cyclase"/>
    <property type="match status" value="1"/>
</dbReference>
<comment type="caution">
    <text evidence="5">The sequence shown here is derived from an EMBL/GenBank/DDBJ whole genome shotgun (WGS) entry which is preliminary data.</text>
</comment>